<dbReference type="AlphaFoldDB" id="A0A6A6WJE2"/>
<dbReference type="EMBL" id="ML996566">
    <property type="protein sequence ID" value="KAF2762306.1"/>
    <property type="molecule type" value="Genomic_DNA"/>
</dbReference>
<evidence type="ECO:0000313" key="3">
    <source>
        <dbReference type="Proteomes" id="UP000799437"/>
    </source>
</evidence>
<keyword evidence="1" id="KW-0732">Signal</keyword>
<protein>
    <submittedName>
        <fullName evidence="2">Uncharacterized protein</fullName>
    </submittedName>
</protein>
<keyword evidence="3" id="KW-1185">Reference proteome</keyword>
<gene>
    <name evidence="2" type="ORF">EJ05DRAFT_204818</name>
</gene>
<evidence type="ECO:0000256" key="1">
    <source>
        <dbReference type="SAM" id="SignalP"/>
    </source>
</evidence>
<feature type="signal peptide" evidence="1">
    <location>
        <begin position="1"/>
        <end position="25"/>
    </location>
</feature>
<feature type="chain" id="PRO_5025479190" evidence="1">
    <location>
        <begin position="26"/>
        <end position="59"/>
    </location>
</feature>
<dbReference type="RefSeq" id="XP_033604757.1">
    <property type="nucleotide sequence ID" value="XM_033739772.1"/>
</dbReference>
<reference evidence="2" key="1">
    <citation type="journal article" date="2020" name="Stud. Mycol.">
        <title>101 Dothideomycetes genomes: a test case for predicting lifestyles and emergence of pathogens.</title>
        <authorList>
            <person name="Haridas S."/>
            <person name="Albert R."/>
            <person name="Binder M."/>
            <person name="Bloem J."/>
            <person name="Labutti K."/>
            <person name="Salamov A."/>
            <person name="Andreopoulos B."/>
            <person name="Baker S."/>
            <person name="Barry K."/>
            <person name="Bills G."/>
            <person name="Bluhm B."/>
            <person name="Cannon C."/>
            <person name="Castanera R."/>
            <person name="Culley D."/>
            <person name="Daum C."/>
            <person name="Ezra D."/>
            <person name="Gonzalez J."/>
            <person name="Henrissat B."/>
            <person name="Kuo A."/>
            <person name="Liang C."/>
            <person name="Lipzen A."/>
            <person name="Lutzoni F."/>
            <person name="Magnuson J."/>
            <person name="Mondo S."/>
            <person name="Nolan M."/>
            <person name="Ohm R."/>
            <person name="Pangilinan J."/>
            <person name="Park H.-J."/>
            <person name="Ramirez L."/>
            <person name="Alfaro M."/>
            <person name="Sun H."/>
            <person name="Tritt A."/>
            <person name="Yoshinaga Y."/>
            <person name="Zwiers L.-H."/>
            <person name="Turgeon B."/>
            <person name="Goodwin S."/>
            <person name="Spatafora J."/>
            <person name="Crous P."/>
            <person name="Grigoriev I."/>
        </authorList>
    </citation>
    <scope>NUCLEOTIDE SEQUENCE</scope>
    <source>
        <strain evidence="2">CBS 121739</strain>
    </source>
</reference>
<proteinExistence type="predicted"/>
<name>A0A6A6WJE2_9PEZI</name>
<dbReference type="GeneID" id="54480826"/>
<dbReference type="Proteomes" id="UP000799437">
    <property type="component" value="Unassembled WGS sequence"/>
</dbReference>
<evidence type="ECO:0000313" key="2">
    <source>
        <dbReference type="EMBL" id="KAF2762306.1"/>
    </source>
</evidence>
<organism evidence="2 3">
    <name type="scientific">Pseudovirgaria hyperparasitica</name>
    <dbReference type="NCBI Taxonomy" id="470096"/>
    <lineage>
        <taxon>Eukaryota</taxon>
        <taxon>Fungi</taxon>
        <taxon>Dikarya</taxon>
        <taxon>Ascomycota</taxon>
        <taxon>Pezizomycotina</taxon>
        <taxon>Dothideomycetes</taxon>
        <taxon>Dothideomycetes incertae sedis</taxon>
        <taxon>Acrospermales</taxon>
        <taxon>Acrospermaceae</taxon>
        <taxon>Pseudovirgaria</taxon>
    </lineage>
</organism>
<sequence length="59" mass="6621">MDHEVSCARMLLACIYLMLLPTVLTNNHFHTHVSPSAPPVPRRLIVRQRCHGPEAAMTS</sequence>
<accession>A0A6A6WJE2</accession>